<proteinExistence type="predicted"/>
<reference evidence="3 4" key="1">
    <citation type="submission" date="2017-09" db="EMBL/GenBank/DDBJ databases">
        <title>Depth-based differentiation of microbial function through sediment-hosted aquifers and enrichment of novel symbionts in the deep terrestrial subsurface.</title>
        <authorList>
            <person name="Probst A.J."/>
            <person name="Ladd B."/>
            <person name="Jarett J.K."/>
            <person name="Geller-Mcgrath D.E."/>
            <person name="Sieber C.M."/>
            <person name="Emerson J.B."/>
            <person name="Anantharaman K."/>
            <person name="Thomas B.C."/>
            <person name="Malmstrom R."/>
            <person name="Stieglmeier M."/>
            <person name="Klingl A."/>
            <person name="Woyke T."/>
            <person name="Ryan C.M."/>
            <person name="Banfield J.F."/>
        </authorList>
    </citation>
    <scope>NUCLEOTIDE SEQUENCE [LARGE SCALE GENOMIC DNA]</scope>
    <source>
        <strain evidence="3">CG11_big_fil_rev_8_21_14_0_20_39_9</strain>
    </source>
</reference>
<feature type="transmembrane region" description="Helical" evidence="2">
    <location>
        <begin position="6"/>
        <end position="23"/>
    </location>
</feature>
<gene>
    <name evidence="3" type="ORF">COV64_00685</name>
</gene>
<feature type="compositionally biased region" description="Basic and acidic residues" evidence="1">
    <location>
        <begin position="96"/>
        <end position="117"/>
    </location>
</feature>
<evidence type="ECO:0000256" key="2">
    <source>
        <dbReference type="SAM" id="Phobius"/>
    </source>
</evidence>
<accession>A0A2H0MPE5</accession>
<organism evidence="3 4">
    <name type="scientific">Candidatus Nealsonbacteria bacterium CG11_big_fil_rev_8_21_14_0_20_39_9</name>
    <dbReference type="NCBI Taxonomy" id="1974715"/>
    <lineage>
        <taxon>Bacteria</taxon>
        <taxon>Candidatus Nealsoniibacteriota</taxon>
    </lineage>
</organism>
<dbReference type="Proteomes" id="UP000229381">
    <property type="component" value="Unassembled WGS sequence"/>
</dbReference>
<name>A0A2H0MPE5_9BACT</name>
<dbReference type="EMBL" id="PCWI01000015">
    <property type="protein sequence ID" value="PIQ98548.1"/>
    <property type="molecule type" value="Genomic_DNA"/>
</dbReference>
<comment type="caution">
    <text evidence="3">The sequence shown here is derived from an EMBL/GenBank/DDBJ whole genome shotgun (WGS) entry which is preliminary data.</text>
</comment>
<sequence length="123" mass="14147">MINELITLLVLIVSALGMLAVIFRKIPVLVKLPDVGQSVALKPLVESWYKNSIDGIKNMPGLRSFSTETFLRKTLSKIRILSLKTDNKTSTWLQKLKEKSQKDKMKESDNYWEELKKSTKHNK</sequence>
<keyword evidence="2" id="KW-0812">Transmembrane</keyword>
<evidence type="ECO:0000256" key="1">
    <source>
        <dbReference type="SAM" id="MobiDB-lite"/>
    </source>
</evidence>
<feature type="region of interest" description="Disordered" evidence="1">
    <location>
        <begin position="96"/>
        <end position="123"/>
    </location>
</feature>
<keyword evidence="2" id="KW-0472">Membrane</keyword>
<dbReference type="AlphaFoldDB" id="A0A2H0MPE5"/>
<protein>
    <submittedName>
        <fullName evidence="3">Uncharacterized protein</fullName>
    </submittedName>
</protein>
<evidence type="ECO:0000313" key="4">
    <source>
        <dbReference type="Proteomes" id="UP000229381"/>
    </source>
</evidence>
<evidence type="ECO:0000313" key="3">
    <source>
        <dbReference type="EMBL" id="PIQ98548.1"/>
    </source>
</evidence>
<keyword evidence="2" id="KW-1133">Transmembrane helix</keyword>